<evidence type="ECO:0000256" key="1">
    <source>
        <dbReference type="SAM" id="MobiDB-lite"/>
    </source>
</evidence>
<organism evidence="2 3">
    <name type="scientific">Phytophthora boehmeriae</name>
    <dbReference type="NCBI Taxonomy" id="109152"/>
    <lineage>
        <taxon>Eukaryota</taxon>
        <taxon>Sar</taxon>
        <taxon>Stramenopiles</taxon>
        <taxon>Oomycota</taxon>
        <taxon>Peronosporomycetes</taxon>
        <taxon>Peronosporales</taxon>
        <taxon>Peronosporaceae</taxon>
        <taxon>Phytophthora</taxon>
    </lineage>
</organism>
<sequence>MEMVVLRGVDLAVVVQVAHAEVSEAVVQEVLEVVLVAVVQEVLEVVSEVVVQEAHAEVSEAVVQEVLEVVLVAVVQEAHAEVSEAVVQEVLEVVLVAVAQVARVVTLEDVDLVVLEVVLEAAFQVDLPTLGEGPPNMFPPRGRSRSRSSNRPPSADMMRKRDRSWDRGGPPPNMMKRPFNGALPDSPRMMEPRPFETPSEWTFDLKRSGRLKCRCKAVSQTVGFNRQLPLYLDVVQLPHLNRSSEFLQLDRPHVRRVVYELMPDTMADSNGYREFRDYLIQGRNGHARAGSAMEMEPQGFKIFILPPGQAARQLGYKADNLIAVLRAR</sequence>
<evidence type="ECO:0000313" key="3">
    <source>
        <dbReference type="Proteomes" id="UP000693981"/>
    </source>
</evidence>
<protein>
    <submittedName>
        <fullName evidence="2">Endocytosis defective- protein</fullName>
    </submittedName>
</protein>
<feature type="region of interest" description="Disordered" evidence="1">
    <location>
        <begin position="130"/>
        <end position="188"/>
    </location>
</feature>
<dbReference type="Proteomes" id="UP000693981">
    <property type="component" value="Unassembled WGS sequence"/>
</dbReference>
<dbReference type="OrthoDB" id="78579at2759"/>
<gene>
    <name evidence="2" type="primary">END3_2</name>
    <name evidence="2" type="ORF">PHYBOEH_000581</name>
</gene>
<keyword evidence="3" id="KW-1185">Reference proteome</keyword>
<dbReference type="AlphaFoldDB" id="A0A8T1XBV7"/>
<reference evidence="2" key="1">
    <citation type="submission" date="2021-02" db="EMBL/GenBank/DDBJ databases">
        <authorList>
            <person name="Palmer J.M."/>
        </authorList>
    </citation>
    <scope>NUCLEOTIDE SEQUENCE</scope>
    <source>
        <strain evidence="2">SCRP23</strain>
    </source>
</reference>
<feature type="compositionally biased region" description="Basic and acidic residues" evidence="1">
    <location>
        <begin position="157"/>
        <end position="166"/>
    </location>
</feature>
<dbReference type="EMBL" id="JAGDFL010000011">
    <property type="protein sequence ID" value="KAG7401523.1"/>
    <property type="molecule type" value="Genomic_DNA"/>
</dbReference>
<proteinExistence type="predicted"/>
<comment type="caution">
    <text evidence="2">The sequence shown here is derived from an EMBL/GenBank/DDBJ whole genome shotgun (WGS) entry which is preliminary data.</text>
</comment>
<evidence type="ECO:0000313" key="2">
    <source>
        <dbReference type="EMBL" id="KAG7401523.1"/>
    </source>
</evidence>
<name>A0A8T1XBV7_9STRA</name>
<accession>A0A8T1XBV7</accession>